<evidence type="ECO:0000313" key="1">
    <source>
        <dbReference type="EMBL" id="TFK76264.1"/>
    </source>
</evidence>
<keyword evidence="2" id="KW-1185">Reference proteome</keyword>
<proteinExistence type="predicted"/>
<dbReference type="Proteomes" id="UP000308600">
    <property type="component" value="Unassembled WGS sequence"/>
</dbReference>
<accession>A0ACD3BEU5</accession>
<evidence type="ECO:0000313" key="2">
    <source>
        <dbReference type="Proteomes" id="UP000308600"/>
    </source>
</evidence>
<sequence length="599" mass="64979">MDQMEKIEDYLKSWEEYFLASLSAATTDLPSVHEAVNRLWVDISRYGPGMPTFPEVRIPVLGDFQVPPPPPPSLPPPSSSLWMQATRWVGRHPFKATGLAVGVIGVGLFAGYNVIGGRRYRRGGVRAQGARSTERREVVVVLGGDTPLALPLILELERKGYIIVASVSTPEAAEFLETQCNGFVKALVLDPFEPATIPVFFRSLSSTLSRRFPITSSGDPYASPASMPYIHSVVSLLTLPSSVHTQHAPFEHIPLSDPQRSNSYLPYLNATQITPLEVIQRLLPLLRTEPARTQDKGDRSIIVCLPATDVRVGLPFAAIQAMSAAGTLRAMEVLRREIKVSGLTEKSEFMKNIRVVVVDVGHISQKLAAASSVVSPEQQAFKAMEDWSASEKVIYGPAFASISQPSRSRWEAFKSLFSSQHYRFGIPRGPTDVASFVDSVLNIVSNGKHGSTVVSLGLVKRWIRGERFSVGAGASTYRAASYLPSLLLDTLLNIPHILIGIRNALLPAQPYVRPPPPGVAPRSTRSSALIPRPAGRTPLASQANADIESGPSSPQDDDQSLSSETSSEADTHSNPWDSPTSAPGSVAESWVDVDESHNT</sequence>
<gene>
    <name evidence="1" type="ORF">BDN72DRAFT_755466</name>
</gene>
<protein>
    <submittedName>
        <fullName evidence="1">Uncharacterized protein</fullName>
    </submittedName>
</protein>
<name>A0ACD3BEU5_9AGAR</name>
<dbReference type="EMBL" id="ML208260">
    <property type="protein sequence ID" value="TFK76264.1"/>
    <property type="molecule type" value="Genomic_DNA"/>
</dbReference>
<organism evidence="1 2">
    <name type="scientific">Pluteus cervinus</name>
    <dbReference type="NCBI Taxonomy" id="181527"/>
    <lineage>
        <taxon>Eukaryota</taxon>
        <taxon>Fungi</taxon>
        <taxon>Dikarya</taxon>
        <taxon>Basidiomycota</taxon>
        <taxon>Agaricomycotina</taxon>
        <taxon>Agaricomycetes</taxon>
        <taxon>Agaricomycetidae</taxon>
        <taxon>Agaricales</taxon>
        <taxon>Pluteineae</taxon>
        <taxon>Pluteaceae</taxon>
        <taxon>Pluteus</taxon>
    </lineage>
</organism>
<reference evidence="1 2" key="1">
    <citation type="journal article" date="2019" name="Nat. Ecol. Evol.">
        <title>Megaphylogeny resolves global patterns of mushroom evolution.</title>
        <authorList>
            <person name="Varga T."/>
            <person name="Krizsan K."/>
            <person name="Foldi C."/>
            <person name="Dima B."/>
            <person name="Sanchez-Garcia M."/>
            <person name="Sanchez-Ramirez S."/>
            <person name="Szollosi G.J."/>
            <person name="Szarkandi J.G."/>
            <person name="Papp V."/>
            <person name="Albert L."/>
            <person name="Andreopoulos W."/>
            <person name="Angelini C."/>
            <person name="Antonin V."/>
            <person name="Barry K.W."/>
            <person name="Bougher N.L."/>
            <person name="Buchanan P."/>
            <person name="Buyck B."/>
            <person name="Bense V."/>
            <person name="Catcheside P."/>
            <person name="Chovatia M."/>
            <person name="Cooper J."/>
            <person name="Damon W."/>
            <person name="Desjardin D."/>
            <person name="Finy P."/>
            <person name="Geml J."/>
            <person name="Haridas S."/>
            <person name="Hughes K."/>
            <person name="Justo A."/>
            <person name="Karasinski D."/>
            <person name="Kautmanova I."/>
            <person name="Kiss B."/>
            <person name="Kocsube S."/>
            <person name="Kotiranta H."/>
            <person name="LaButti K.M."/>
            <person name="Lechner B.E."/>
            <person name="Liimatainen K."/>
            <person name="Lipzen A."/>
            <person name="Lukacs Z."/>
            <person name="Mihaltcheva S."/>
            <person name="Morgado L.N."/>
            <person name="Niskanen T."/>
            <person name="Noordeloos M.E."/>
            <person name="Ohm R.A."/>
            <person name="Ortiz-Santana B."/>
            <person name="Ovrebo C."/>
            <person name="Racz N."/>
            <person name="Riley R."/>
            <person name="Savchenko A."/>
            <person name="Shiryaev A."/>
            <person name="Soop K."/>
            <person name="Spirin V."/>
            <person name="Szebenyi C."/>
            <person name="Tomsovsky M."/>
            <person name="Tulloss R.E."/>
            <person name="Uehling J."/>
            <person name="Grigoriev I.V."/>
            <person name="Vagvolgyi C."/>
            <person name="Papp T."/>
            <person name="Martin F.M."/>
            <person name="Miettinen O."/>
            <person name="Hibbett D.S."/>
            <person name="Nagy L.G."/>
        </authorList>
    </citation>
    <scope>NUCLEOTIDE SEQUENCE [LARGE SCALE GENOMIC DNA]</scope>
    <source>
        <strain evidence="1 2">NL-1719</strain>
    </source>
</reference>